<feature type="compositionally biased region" description="Basic and acidic residues" evidence="1">
    <location>
        <begin position="45"/>
        <end position="68"/>
    </location>
</feature>
<sequence>MTQGSTIILIVYAITMLSYGALEMGHDLLHYLDAHSHVHIHHHAHDHDHTFNDHHHHSHGEVHTHTHTSEPVTAELPSLVSLFLYTQSPVDHTFFRQLLERLTPDRADTPPPIYFLPSTPPPQRLA</sequence>
<reference evidence="3 4" key="1">
    <citation type="submission" date="2021-05" db="EMBL/GenBank/DDBJ databases">
        <title>A Polyphasic approach of four new species of the genus Ohtaekwangia: Ohtaekwangia histidinii sp. nov., Ohtaekwangia cretensis sp. nov., Ohtaekwangia indiensis sp. nov., Ohtaekwangia reichenbachii sp. nov. from diverse environment.</title>
        <authorList>
            <person name="Octaviana S."/>
        </authorList>
    </citation>
    <scope>NUCLEOTIDE SEQUENCE [LARGE SCALE GENOMIC DNA]</scope>
    <source>
        <strain evidence="3 4">PWU37</strain>
    </source>
</reference>
<feature type="transmembrane region" description="Helical" evidence="2">
    <location>
        <begin position="6"/>
        <end position="22"/>
    </location>
</feature>
<comment type="caution">
    <text evidence="3">The sequence shown here is derived from an EMBL/GenBank/DDBJ whole genome shotgun (WGS) entry which is preliminary data.</text>
</comment>
<dbReference type="Proteomes" id="UP001319180">
    <property type="component" value="Unassembled WGS sequence"/>
</dbReference>
<accession>A0AAP2D7T2</accession>
<gene>
    <name evidence="3" type="ORF">KK078_09110</name>
</gene>
<name>A0AAP2D7T2_9BACT</name>
<protein>
    <submittedName>
        <fullName evidence="3">Uncharacterized protein</fullName>
    </submittedName>
</protein>
<dbReference type="AlphaFoldDB" id="A0AAP2D7T2"/>
<keyword evidence="4" id="KW-1185">Reference proteome</keyword>
<proteinExistence type="predicted"/>
<feature type="region of interest" description="Disordered" evidence="1">
    <location>
        <begin position="43"/>
        <end position="68"/>
    </location>
</feature>
<evidence type="ECO:0000313" key="4">
    <source>
        <dbReference type="Proteomes" id="UP001319180"/>
    </source>
</evidence>
<evidence type="ECO:0000256" key="2">
    <source>
        <dbReference type="SAM" id="Phobius"/>
    </source>
</evidence>
<evidence type="ECO:0000256" key="1">
    <source>
        <dbReference type="SAM" id="MobiDB-lite"/>
    </source>
</evidence>
<keyword evidence="2" id="KW-0812">Transmembrane</keyword>
<organism evidence="3 4">
    <name type="scientific">Dawidia soli</name>
    <dbReference type="NCBI Taxonomy" id="2782352"/>
    <lineage>
        <taxon>Bacteria</taxon>
        <taxon>Pseudomonadati</taxon>
        <taxon>Bacteroidota</taxon>
        <taxon>Cytophagia</taxon>
        <taxon>Cytophagales</taxon>
        <taxon>Chryseotaleaceae</taxon>
        <taxon>Dawidia</taxon>
    </lineage>
</organism>
<keyword evidence="2" id="KW-1133">Transmembrane helix</keyword>
<dbReference type="EMBL" id="JAHESC010000010">
    <property type="protein sequence ID" value="MBT1686714.1"/>
    <property type="molecule type" value="Genomic_DNA"/>
</dbReference>
<dbReference type="RefSeq" id="WP_254089948.1">
    <property type="nucleotide sequence ID" value="NZ_JAHESC010000010.1"/>
</dbReference>
<evidence type="ECO:0000313" key="3">
    <source>
        <dbReference type="EMBL" id="MBT1686714.1"/>
    </source>
</evidence>
<keyword evidence="2" id="KW-0472">Membrane</keyword>